<dbReference type="InterPro" id="IPR009644">
    <property type="entry name" value="FKTN/MNN4/W02B3.4-1"/>
</dbReference>
<evidence type="ECO:0000313" key="7">
    <source>
        <dbReference type="WBParaSite" id="Minc3s00136g05727"/>
    </source>
</evidence>
<name>A0A914KVT2_MELIC</name>
<proteinExistence type="predicted"/>
<evidence type="ECO:0000256" key="3">
    <source>
        <dbReference type="ARBA" id="ARBA00022989"/>
    </source>
</evidence>
<sequence>MRLNKKRTFTVSLFSLTLIYFLLNFCYYRNNLEKDLKINYPPIINPIIVDFDCLENLNKGKNCTYPVAVAIPAGYPQISNEFIEIKFILEISENRDFWLFKNVENEKDLIATRWFTHFQSNIENIRIPFDWKAFKRDWKKGKFLECSSLIKRSKSTCRRIPINFLDRLVQFSNLLDRHNATAFLMGGTLLGWARECSLIPHTTDTDIGMFSDEHSDSLLREIITSEIFEIYWILGRLRNSFELSVFVDGIKIDLFYLYKTTEKAYISGMRLSLKQRMQWNYPKLSGEICAVEMHGRLFHVLCDYYKIIESDYGKDEWKNDFHSDNFIWDKSHKNVEAMEIYSEKEWPNVYLYIDNRNDRFDSEKVDGWIKNINKTL</sequence>
<dbReference type="GO" id="GO:0016020">
    <property type="term" value="C:membrane"/>
    <property type="evidence" value="ECO:0007669"/>
    <property type="project" value="UniProtKB-SubCell"/>
</dbReference>
<dbReference type="Proteomes" id="UP000887563">
    <property type="component" value="Unplaced"/>
</dbReference>
<feature type="domain" description="W02B3.4-like N-terminal" evidence="5">
    <location>
        <begin position="40"/>
        <end position="145"/>
    </location>
</feature>
<keyword evidence="3" id="KW-1133">Transmembrane helix</keyword>
<keyword evidence="6" id="KW-1185">Reference proteome</keyword>
<dbReference type="Pfam" id="PF24413">
    <property type="entry name" value="W02B3_4_N"/>
    <property type="match status" value="1"/>
</dbReference>
<evidence type="ECO:0000256" key="2">
    <source>
        <dbReference type="ARBA" id="ARBA00022692"/>
    </source>
</evidence>
<protein>
    <submittedName>
        <fullName evidence="7">Fukutin</fullName>
    </submittedName>
</protein>
<dbReference type="PANTHER" id="PTHR15407">
    <property type="entry name" value="FUKUTIN-RELATED"/>
    <property type="match status" value="1"/>
</dbReference>
<evidence type="ECO:0000256" key="4">
    <source>
        <dbReference type="ARBA" id="ARBA00023136"/>
    </source>
</evidence>
<reference evidence="7" key="1">
    <citation type="submission" date="2022-11" db="UniProtKB">
        <authorList>
            <consortium name="WormBaseParasite"/>
        </authorList>
    </citation>
    <scope>IDENTIFICATION</scope>
</reference>
<dbReference type="InterPro" id="IPR057641">
    <property type="entry name" value="W02B3_4_N"/>
</dbReference>
<dbReference type="AlphaFoldDB" id="A0A914KVT2"/>
<organism evidence="6 7">
    <name type="scientific">Meloidogyne incognita</name>
    <name type="common">Southern root-knot nematode worm</name>
    <name type="synonym">Oxyuris incognita</name>
    <dbReference type="NCBI Taxonomy" id="6306"/>
    <lineage>
        <taxon>Eukaryota</taxon>
        <taxon>Metazoa</taxon>
        <taxon>Ecdysozoa</taxon>
        <taxon>Nematoda</taxon>
        <taxon>Chromadorea</taxon>
        <taxon>Rhabditida</taxon>
        <taxon>Tylenchina</taxon>
        <taxon>Tylenchomorpha</taxon>
        <taxon>Tylenchoidea</taxon>
        <taxon>Meloidogynidae</taxon>
        <taxon>Meloidogyninae</taxon>
        <taxon>Meloidogyne</taxon>
        <taxon>Meloidogyne incognita group</taxon>
    </lineage>
</organism>
<evidence type="ECO:0000313" key="6">
    <source>
        <dbReference type="Proteomes" id="UP000887563"/>
    </source>
</evidence>
<evidence type="ECO:0000259" key="5">
    <source>
        <dbReference type="Pfam" id="PF24413"/>
    </source>
</evidence>
<evidence type="ECO:0000256" key="1">
    <source>
        <dbReference type="ARBA" id="ARBA00004167"/>
    </source>
</evidence>
<accession>A0A914KVT2</accession>
<keyword evidence="4" id="KW-0472">Membrane</keyword>
<dbReference type="WBParaSite" id="Minc3s00136g05727">
    <property type="protein sequence ID" value="Minc3s00136g05727"/>
    <property type="gene ID" value="Minc3s00136g05727"/>
</dbReference>
<dbReference type="PANTHER" id="PTHR15407:SF28">
    <property type="entry name" value="RIBITOL-5-PHOSPHATE TRANSFERASE FKTN"/>
    <property type="match status" value="1"/>
</dbReference>
<comment type="subcellular location">
    <subcellularLocation>
        <location evidence="1">Membrane</location>
        <topology evidence="1">Single-pass membrane protein</topology>
    </subcellularLocation>
</comment>
<keyword evidence="2" id="KW-0812">Transmembrane</keyword>